<evidence type="ECO:0000256" key="1">
    <source>
        <dbReference type="SAM" id="MobiDB-lite"/>
    </source>
</evidence>
<feature type="compositionally biased region" description="Polar residues" evidence="1">
    <location>
        <begin position="40"/>
        <end position="49"/>
    </location>
</feature>
<feature type="signal peptide" evidence="2">
    <location>
        <begin position="1"/>
        <end position="25"/>
    </location>
</feature>
<feature type="compositionally biased region" description="Polar residues" evidence="1">
    <location>
        <begin position="158"/>
        <end position="172"/>
    </location>
</feature>
<gene>
    <name evidence="3" type="ORF">CROQUDRAFT_397535</name>
</gene>
<keyword evidence="4" id="KW-1185">Reference proteome</keyword>
<feature type="compositionally biased region" description="Polar residues" evidence="1">
    <location>
        <begin position="102"/>
        <end position="117"/>
    </location>
</feature>
<keyword evidence="2" id="KW-0732">Signal</keyword>
<evidence type="ECO:0000313" key="4">
    <source>
        <dbReference type="Proteomes" id="UP000886653"/>
    </source>
</evidence>
<dbReference type="AlphaFoldDB" id="A0A9P6NK52"/>
<feature type="chain" id="PRO_5040295058" evidence="2">
    <location>
        <begin position="26"/>
        <end position="419"/>
    </location>
</feature>
<dbReference type="EMBL" id="MU167236">
    <property type="protein sequence ID" value="KAG0148496.1"/>
    <property type="molecule type" value="Genomic_DNA"/>
</dbReference>
<comment type="caution">
    <text evidence="3">The sequence shown here is derived from an EMBL/GenBank/DDBJ whole genome shotgun (WGS) entry which is preliminary data.</text>
</comment>
<evidence type="ECO:0000313" key="3">
    <source>
        <dbReference type="EMBL" id="KAG0148496.1"/>
    </source>
</evidence>
<feature type="compositionally biased region" description="Polar residues" evidence="1">
    <location>
        <begin position="83"/>
        <end position="95"/>
    </location>
</feature>
<feature type="compositionally biased region" description="Polar residues" evidence="1">
    <location>
        <begin position="129"/>
        <end position="149"/>
    </location>
</feature>
<dbReference type="Proteomes" id="UP000886653">
    <property type="component" value="Unassembled WGS sequence"/>
</dbReference>
<feature type="region of interest" description="Disordered" evidence="1">
    <location>
        <begin position="35"/>
        <end position="172"/>
    </location>
</feature>
<evidence type="ECO:0000256" key="2">
    <source>
        <dbReference type="SAM" id="SignalP"/>
    </source>
</evidence>
<protein>
    <submittedName>
        <fullName evidence="3">Uncharacterized protein</fullName>
    </submittedName>
</protein>
<sequence length="419" mass="47540">MISKQTIMQLSLSFVLATLAAITYALPVPAFDDHGDQSHKQTLNPSTKSKPVFQDFSVGGPHSQLPSSLSEKAGSFGRPKDPLNNQLASWSQGVTTKKPKDSFNNQLASWSQGVTTKKSGRKKDRIDDQLSSWRQGATSKTTLRNSFRTPNFMETGRPKTTNLNKPMKYTSSSPLGLSTKKLEFDKKIDLGTFTREKLRAKKLNPSLAVQYNLFGANVQRNRLAAVQFQHTSSYVSRTKIRAFVSSSSSDFTYTSFSEVQQDYRVFTSDFSRFRQHFVTHSYAVNAAAGSFGEFCTNLNYLSVSFLTYDYRRDIEEDYAAQFLSTFLDLLLQIQYLIQTIRIRYHMIAPFTNGLELAWQALQRLFAIALQLGLDITWALRQINLSVFYQVGLPLDQLLRVPTTELFEARYQYSSYMSNS</sequence>
<reference evidence="3" key="1">
    <citation type="submission" date="2013-11" db="EMBL/GenBank/DDBJ databases">
        <title>Genome sequence of the fusiform rust pathogen reveals effectors for host alternation and coevolution with pine.</title>
        <authorList>
            <consortium name="DOE Joint Genome Institute"/>
            <person name="Smith K."/>
            <person name="Pendleton A."/>
            <person name="Kubisiak T."/>
            <person name="Anderson C."/>
            <person name="Salamov A."/>
            <person name="Aerts A."/>
            <person name="Riley R."/>
            <person name="Clum A."/>
            <person name="Lindquist E."/>
            <person name="Ence D."/>
            <person name="Campbell M."/>
            <person name="Kronenberg Z."/>
            <person name="Feau N."/>
            <person name="Dhillon B."/>
            <person name="Hamelin R."/>
            <person name="Burleigh J."/>
            <person name="Smith J."/>
            <person name="Yandell M."/>
            <person name="Nelson C."/>
            <person name="Grigoriev I."/>
            <person name="Davis J."/>
        </authorList>
    </citation>
    <scope>NUCLEOTIDE SEQUENCE</scope>
    <source>
        <strain evidence="3">G11</strain>
    </source>
</reference>
<name>A0A9P6NK52_9BASI</name>
<proteinExistence type="predicted"/>
<accession>A0A9P6NK52</accession>
<organism evidence="3 4">
    <name type="scientific">Cronartium quercuum f. sp. fusiforme G11</name>
    <dbReference type="NCBI Taxonomy" id="708437"/>
    <lineage>
        <taxon>Eukaryota</taxon>
        <taxon>Fungi</taxon>
        <taxon>Dikarya</taxon>
        <taxon>Basidiomycota</taxon>
        <taxon>Pucciniomycotina</taxon>
        <taxon>Pucciniomycetes</taxon>
        <taxon>Pucciniales</taxon>
        <taxon>Coleosporiaceae</taxon>
        <taxon>Cronartium</taxon>
    </lineage>
</organism>